<keyword evidence="2" id="KW-0067">ATP-binding</keyword>
<dbReference type="GO" id="GO:0004386">
    <property type="term" value="F:helicase activity"/>
    <property type="evidence" value="ECO:0007669"/>
    <property type="project" value="UniProtKB-KW"/>
</dbReference>
<evidence type="ECO:0000313" key="3">
    <source>
        <dbReference type="Proteomes" id="UP000636479"/>
    </source>
</evidence>
<accession>A0A8H6VWF6</accession>
<keyword evidence="2" id="KW-0347">Helicase</keyword>
<organism evidence="2 3">
    <name type="scientific">Mycena indigotica</name>
    <dbReference type="NCBI Taxonomy" id="2126181"/>
    <lineage>
        <taxon>Eukaryota</taxon>
        <taxon>Fungi</taxon>
        <taxon>Dikarya</taxon>
        <taxon>Basidiomycota</taxon>
        <taxon>Agaricomycotina</taxon>
        <taxon>Agaricomycetes</taxon>
        <taxon>Agaricomycetidae</taxon>
        <taxon>Agaricales</taxon>
        <taxon>Marasmiineae</taxon>
        <taxon>Mycenaceae</taxon>
        <taxon>Mycena</taxon>
    </lineage>
</organism>
<dbReference type="GeneID" id="59350671"/>
<comment type="caution">
    <text evidence="2">The sequence shown here is derived from an EMBL/GenBank/DDBJ whole genome shotgun (WGS) entry which is preliminary data.</text>
</comment>
<proteinExistence type="predicted"/>
<reference evidence="2" key="1">
    <citation type="submission" date="2020-05" db="EMBL/GenBank/DDBJ databases">
        <title>Mycena genomes resolve the evolution of fungal bioluminescence.</title>
        <authorList>
            <person name="Tsai I.J."/>
        </authorList>
    </citation>
    <scope>NUCLEOTIDE SEQUENCE</scope>
    <source>
        <strain evidence="2">171206Taipei</strain>
    </source>
</reference>
<evidence type="ECO:0000256" key="1">
    <source>
        <dbReference type="SAM" id="MobiDB-lite"/>
    </source>
</evidence>
<gene>
    <name evidence="2" type="ORF">MIND_01163500</name>
</gene>
<keyword evidence="3" id="KW-1185">Reference proteome</keyword>
<protein>
    <submittedName>
        <fullName evidence="2">ATP-dependent DNA helicase</fullName>
    </submittedName>
</protein>
<feature type="region of interest" description="Disordered" evidence="1">
    <location>
        <begin position="204"/>
        <end position="234"/>
    </location>
</feature>
<dbReference type="AlphaFoldDB" id="A0A8H6VWF6"/>
<evidence type="ECO:0000313" key="2">
    <source>
        <dbReference type="EMBL" id="KAF7292653.1"/>
    </source>
</evidence>
<dbReference type="Proteomes" id="UP000636479">
    <property type="component" value="Unassembled WGS sequence"/>
</dbReference>
<keyword evidence="2" id="KW-0378">Hydrolase</keyword>
<dbReference type="RefSeq" id="XP_037215081.1">
    <property type="nucleotide sequence ID" value="XM_037368155.1"/>
</dbReference>
<keyword evidence="2" id="KW-0547">Nucleotide-binding</keyword>
<feature type="region of interest" description="Disordered" evidence="1">
    <location>
        <begin position="319"/>
        <end position="359"/>
    </location>
</feature>
<dbReference type="EMBL" id="JACAZF010000011">
    <property type="protein sequence ID" value="KAF7292653.1"/>
    <property type="molecule type" value="Genomic_DNA"/>
</dbReference>
<name>A0A8H6VWF6_9AGAR</name>
<dbReference type="OrthoDB" id="432234at2759"/>
<sequence>MDIKLMTNSWETKDIAFYITLYIAKKQVQAANASAILATSKVFSAKEHVVSAENSIEKVNKKLLQQCANTLSRQYELSGPEVISYLMGWGDRYISHTFVKIYWDIVTATLCRAYPTLSNKTGRETDSRGAYAKTDSRASYVRQTNTRIAQLDVKQLGRLRVNNGQICLQDQLGQYADRGEGLLGMNVYEFFTRTYHDSRTVVTYQAEPEPGESKRPGRPPSERFPYLPQSERKGARMVRGAKQETALHIVGRWLPNRDDANQEYYSAQILLLLKPWRVLADLMGVHESFLNARLAFESECNAEIHRIIANLQYYHECSSSANRRRPQSNNETEENDDDEYGTHTSQDVQSVTRNYTEEDVERARANKYAAAEQLYGKRAMEAAYSSGYLRQIKSISS</sequence>
<feature type="compositionally biased region" description="Polar residues" evidence="1">
    <location>
        <begin position="342"/>
        <end position="354"/>
    </location>
</feature>